<dbReference type="AlphaFoldDB" id="A0A7W4W6X4"/>
<keyword evidence="1" id="KW-0812">Transmembrane</keyword>
<sequence>MQEVGFGKLGLRDAALATLAILGWWLFSHHSAGVDPLADFTGVVLGAGLVFCAHTAHEWGHIFGGWLGRSAMRSGTSLSSFSNFIYDSKRNNRPQFLLMSITGFIPTGIAVWLFYTQLPTGELATDVARGGVLVLVALGVFLELPLVIWALVRRDLPPVDRGAQA</sequence>
<name>A0A7W4W6X4_9GAMM</name>
<dbReference type="RefSeq" id="WP_183411392.1">
    <property type="nucleotide sequence ID" value="NZ_JACHWY010000003.1"/>
</dbReference>
<feature type="transmembrane region" description="Helical" evidence="1">
    <location>
        <begin position="127"/>
        <end position="152"/>
    </location>
</feature>
<protein>
    <recommendedName>
        <fullName evidence="4">Zincin peptidase</fullName>
    </recommendedName>
</protein>
<reference evidence="2 3" key="1">
    <citation type="submission" date="2020-08" db="EMBL/GenBank/DDBJ databases">
        <title>Genomic Encyclopedia of Type Strains, Phase III (KMG-III): the genomes of soil and plant-associated and newly described type strains.</title>
        <authorList>
            <person name="Whitman W."/>
        </authorList>
    </citation>
    <scope>NUCLEOTIDE SEQUENCE [LARGE SCALE GENOMIC DNA]</scope>
    <source>
        <strain evidence="2 3">CECT 8654</strain>
    </source>
</reference>
<dbReference type="Proteomes" id="UP000537130">
    <property type="component" value="Unassembled WGS sequence"/>
</dbReference>
<accession>A0A7W4W6X4</accession>
<evidence type="ECO:0000256" key="1">
    <source>
        <dbReference type="SAM" id="Phobius"/>
    </source>
</evidence>
<proteinExistence type="predicted"/>
<evidence type="ECO:0008006" key="4">
    <source>
        <dbReference type="Google" id="ProtNLM"/>
    </source>
</evidence>
<evidence type="ECO:0000313" key="3">
    <source>
        <dbReference type="Proteomes" id="UP000537130"/>
    </source>
</evidence>
<dbReference type="EMBL" id="JACHWY010000003">
    <property type="protein sequence ID" value="MBB3048611.1"/>
    <property type="molecule type" value="Genomic_DNA"/>
</dbReference>
<comment type="caution">
    <text evidence="2">The sequence shown here is derived from an EMBL/GenBank/DDBJ whole genome shotgun (WGS) entry which is preliminary data.</text>
</comment>
<evidence type="ECO:0000313" key="2">
    <source>
        <dbReference type="EMBL" id="MBB3048611.1"/>
    </source>
</evidence>
<keyword evidence="1" id="KW-1133">Transmembrane helix</keyword>
<keyword evidence="1" id="KW-0472">Membrane</keyword>
<keyword evidence="3" id="KW-1185">Reference proteome</keyword>
<gene>
    <name evidence="2" type="ORF">FHR99_002885</name>
</gene>
<feature type="transmembrane region" description="Helical" evidence="1">
    <location>
        <begin position="96"/>
        <end position="115"/>
    </location>
</feature>
<organism evidence="2 3">
    <name type="scientific">Litorivivens lipolytica</name>
    <dbReference type="NCBI Taxonomy" id="1524264"/>
    <lineage>
        <taxon>Bacteria</taxon>
        <taxon>Pseudomonadati</taxon>
        <taxon>Pseudomonadota</taxon>
        <taxon>Gammaproteobacteria</taxon>
        <taxon>Litorivivens</taxon>
    </lineage>
</organism>